<name>A0A2S7XZ26_BEABA</name>
<dbReference type="PROSITE" id="PS00463">
    <property type="entry name" value="ZN2_CY6_FUNGAL_1"/>
    <property type="match status" value="1"/>
</dbReference>
<dbReference type="GO" id="GO:0003677">
    <property type="term" value="F:DNA binding"/>
    <property type="evidence" value="ECO:0007669"/>
    <property type="project" value="InterPro"/>
</dbReference>
<protein>
    <recommendedName>
        <fullName evidence="6">Zn(2)-C6 fungal-type domain-containing protein</fullName>
    </recommendedName>
</protein>
<dbReference type="GO" id="GO:0005634">
    <property type="term" value="C:nucleus"/>
    <property type="evidence" value="ECO:0007669"/>
    <property type="project" value="UniProtKB-SubCell"/>
</dbReference>
<dbReference type="OrthoDB" id="3862662at2759"/>
<keyword evidence="3" id="KW-0805">Transcription regulation</keyword>
<gene>
    <name evidence="7" type="ORF">BB8028_0001g12280</name>
</gene>
<dbReference type="GO" id="GO:0008270">
    <property type="term" value="F:zinc ion binding"/>
    <property type="evidence" value="ECO:0007669"/>
    <property type="project" value="InterPro"/>
</dbReference>
<proteinExistence type="predicted"/>
<dbReference type="Pfam" id="PF00172">
    <property type="entry name" value="Zn_clus"/>
    <property type="match status" value="1"/>
</dbReference>
<dbReference type="CDD" id="cd00067">
    <property type="entry name" value="GAL4"/>
    <property type="match status" value="1"/>
</dbReference>
<comment type="subcellular location">
    <subcellularLocation>
        <location evidence="1">Nucleus</location>
    </subcellularLocation>
</comment>
<dbReference type="GO" id="GO:0000981">
    <property type="term" value="F:DNA-binding transcription factor activity, RNA polymerase II-specific"/>
    <property type="evidence" value="ECO:0007669"/>
    <property type="project" value="InterPro"/>
</dbReference>
<evidence type="ECO:0000313" key="8">
    <source>
        <dbReference type="Proteomes" id="UP000237441"/>
    </source>
</evidence>
<comment type="caution">
    <text evidence="7">The sequence shown here is derived from an EMBL/GenBank/DDBJ whole genome shotgun (WGS) entry which is preliminary data.</text>
</comment>
<feature type="domain" description="Zn(2)-C6 fungal-type" evidence="6">
    <location>
        <begin position="13"/>
        <end position="43"/>
    </location>
</feature>
<evidence type="ECO:0000256" key="2">
    <source>
        <dbReference type="ARBA" id="ARBA00022723"/>
    </source>
</evidence>
<accession>A0A2S7XZ26</accession>
<keyword evidence="5" id="KW-0539">Nucleus</keyword>
<reference evidence="7 8" key="1">
    <citation type="submission" date="2016-07" db="EMBL/GenBank/DDBJ databases">
        <title>Comparative genomics of the entomopathogenic fungus Beauveria bassiana.</title>
        <authorList>
            <person name="Valero Jimenez C.A."/>
            <person name="Zwaan B.J."/>
            <person name="Van Kan J.A."/>
            <person name="Takken W."/>
            <person name="Debets A.J."/>
            <person name="Schoustra S.E."/>
            <person name="Koenraadt C.J."/>
        </authorList>
    </citation>
    <scope>NUCLEOTIDE SEQUENCE [LARGE SCALE GENOMIC DNA]</scope>
    <source>
        <strain evidence="7 8">ARSEF 8028</strain>
    </source>
</reference>
<dbReference type="Pfam" id="PF04082">
    <property type="entry name" value="Fungal_trans"/>
    <property type="match status" value="1"/>
</dbReference>
<evidence type="ECO:0000256" key="3">
    <source>
        <dbReference type="ARBA" id="ARBA00023015"/>
    </source>
</evidence>
<evidence type="ECO:0000259" key="6">
    <source>
        <dbReference type="PROSITE" id="PS50048"/>
    </source>
</evidence>
<organism evidence="7 8">
    <name type="scientific">Beauveria bassiana</name>
    <name type="common">White muscardine disease fungus</name>
    <name type="synonym">Tritirachium shiotae</name>
    <dbReference type="NCBI Taxonomy" id="176275"/>
    <lineage>
        <taxon>Eukaryota</taxon>
        <taxon>Fungi</taxon>
        <taxon>Dikarya</taxon>
        <taxon>Ascomycota</taxon>
        <taxon>Pezizomycotina</taxon>
        <taxon>Sordariomycetes</taxon>
        <taxon>Hypocreomycetidae</taxon>
        <taxon>Hypocreales</taxon>
        <taxon>Cordycipitaceae</taxon>
        <taxon>Beauveria</taxon>
    </lineage>
</organism>
<dbReference type="Proteomes" id="UP000237441">
    <property type="component" value="Unassembled WGS sequence"/>
</dbReference>
<evidence type="ECO:0000313" key="7">
    <source>
        <dbReference type="EMBL" id="PQK09157.1"/>
    </source>
</evidence>
<dbReference type="InterPro" id="IPR050815">
    <property type="entry name" value="TF_fung"/>
</dbReference>
<dbReference type="EMBL" id="JRHA01000001">
    <property type="protein sequence ID" value="PQK09157.1"/>
    <property type="molecule type" value="Genomic_DNA"/>
</dbReference>
<sequence>MSCIESESLAPQACAACKKRKGKCDRVRPSCSFCNSKMIYCQYFNCTSVTGPTKTPMRQLAKFPFAFFLDQELFSVSPVKFPLIGYGVPDYVALEIGDISQKMLIASQFFDTVHIWMPIVSKSQFFTVLANPIASLNSDIDLLCLSMKLVMVTPPTHDVATNISTYHATRRFLHSVEISRSLTLSTLQAAIFVAVYEIGHGIYPAANASIAHCAQYAIAIGLGWGATSPKDDQVCWIASEERRRVWWAVVILERYACLGWPKRSVLSEAPQANSLLPCDDLAWDQGVKVTNFAMTSSDPKDLNMNAFSLLAQATYLLDQVIRHVRDPAVTAQDESTIRLDMALCSLAAFTATESSRRHSKVCCYTALCHSAMALLHKNCGYQQEAASLSQDYVFRLATKTRRRVAVEFLAESEMELNGDDRRLQLASPLILHWGYEALAYFADSVRNESNTDADVALGAARKAMERLNLRWKAAGIYLNMLEARQQMLGTIAA</sequence>
<keyword evidence="2" id="KW-0479">Metal-binding</keyword>
<dbReference type="InterPro" id="IPR007219">
    <property type="entry name" value="XnlR_reg_dom"/>
</dbReference>
<dbReference type="AlphaFoldDB" id="A0A2S7XZ26"/>
<dbReference type="PANTHER" id="PTHR47338:SF20">
    <property type="entry name" value="ZN(II)2CYS6 TRANSCRIPTION FACTOR (EUROFUNG)"/>
    <property type="match status" value="1"/>
</dbReference>
<evidence type="ECO:0000256" key="1">
    <source>
        <dbReference type="ARBA" id="ARBA00004123"/>
    </source>
</evidence>
<dbReference type="CDD" id="cd12148">
    <property type="entry name" value="fungal_TF_MHR"/>
    <property type="match status" value="1"/>
</dbReference>
<evidence type="ECO:0000256" key="4">
    <source>
        <dbReference type="ARBA" id="ARBA00023163"/>
    </source>
</evidence>
<dbReference type="GO" id="GO:0006351">
    <property type="term" value="P:DNA-templated transcription"/>
    <property type="evidence" value="ECO:0007669"/>
    <property type="project" value="InterPro"/>
</dbReference>
<dbReference type="InterPro" id="IPR036864">
    <property type="entry name" value="Zn2-C6_fun-type_DNA-bd_sf"/>
</dbReference>
<evidence type="ECO:0000256" key="5">
    <source>
        <dbReference type="ARBA" id="ARBA00023242"/>
    </source>
</evidence>
<dbReference type="SUPFAM" id="SSF57701">
    <property type="entry name" value="Zn2/Cys6 DNA-binding domain"/>
    <property type="match status" value="1"/>
</dbReference>
<dbReference type="Gene3D" id="4.10.240.10">
    <property type="entry name" value="Zn(2)-C6 fungal-type DNA-binding domain"/>
    <property type="match status" value="1"/>
</dbReference>
<dbReference type="PANTHER" id="PTHR47338">
    <property type="entry name" value="ZN(II)2CYS6 TRANSCRIPTION FACTOR (EUROFUNG)-RELATED"/>
    <property type="match status" value="1"/>
</dbReference>
<dbReference type="PROSITE" id="PS50048">
    <property type="entry name" value="ZN2_CY6_FUNGAL_2"/>
    <property type="match status" value="1"/>
</dbReference>
<keyword evidence="4" id="KW-0804">Transcription</keyword>
<dbReference type="InterPro" id="IPR001138">
    <property type="entry name" value="Zn2Cys6_DnaBD"/>
</dbReference>